<dbReference type="HOGENOM" id="CLU_1621119_0_0_1"/>
<protein>
    <recommendedName>
        <fullName evidence="4">DUF19 domain-containing protein</fullName>
    </recommendedName>
</protein>
<reference evidence="3" key="1">
    <citation type="submission" date="2011-05" db="EMBL/GenBank/DDBJ databases">
        <authorList>
            <person name="Richards S.R."/>
            <person name="Qu J."/>
            <person name="Jiang H."/>
            <person name="Jhangiani S.N."/>
            <person name="Agravi P."/>
            <person name="Goodspeed R."/>
            <person name="Gross S."/>
            <person name="Mandapat C."/>
            <person name="Jackson L."/>
            <person name="Mathew T."/>
            <person name="Pu L."/>
            <person name="Thornton R."/>
            <person name="Saada N."/>
            <person name="Wilczek-Boney K.B."/>
            <person name="Lee S."/>
            <person name="Kovar C."/>
            <person name="Wu Y."/>
            <person name="Scherer S.E."/>
            <person name="Worley K.C."/>
            <person name="Muzny D.M."/>
            <person name="Gibbs R."/>
        </authorList>
    </citation>
    <scope>NUCLEOTIDE SEQUENCE</scope>
    <source>
        <strain evidence="3">Brora</strain>
    </source>
</reference>
<name>T1J5L4_STRMM</name>
<dbReference type="Proteomes" id="UP000014500">
    <property type="component" value="Unassembled WGS sequence"/>
</dbReference>
<sequence length="164" mass="18732">MPNPNMSHITITTIILISSVVLAEWSTSVMQEISPSCRSRYQTERDIKELEVCVAQIVEKFKIEIDEYNEKLCDREITGCFRTLATIFKPCLTVERYNDIFENPLKAVKGGIDYVCSYKSQPLRVKSQAIKLSTCFIDASNMCEDSTVKDFIKNLSLEMLNQTP</sequence>
<dbReference type="EMBL" id="JH431865">
    <property type="status" value="NOT_ANNOTATED_CDS"/>
    <property type="molecule type" value="Genomic_DNA"/>
</dbReference>
<dbReference type="AlphaFoldDB" id="T1J5L4"/>
<keyword evidence="3" id="KW-1185">Reference proteome</keyword>
<accession>T1J5L4</accession>
<dbReference type="PhylomeDB" id="T1J5L4"/>
<dbReference type="EnsemblMetazoa" id="SMAR008918-RA">
    <property type="protein sequence ID" value="SMAR008918-PA"/>
    <property type="gene ID" value="SMAR008918"/>
</dbReference>
<evidence type="ECO:0000313" key="2">
    <source>
        <dbReference type="EnsemblMetazoa" id="SMAR008918-PA"/>
    </source>
</evidence>
<feature type="signal peptide" evidence="1">
    <location>
        <begin position="1"/>
        <end position="23"/>
    </location>
</feature>
<feature type="chain" id="PRO_5004590329" description="DUF19 domain-containing protein" evidence="1">
    <location>
        <begin position="24"/>
        <end position="164"/>
    </location>
</feature>
<evidence type="ECO:0000313" key="3">
    <source>
        <dbReference type="Proteomes" id="UP000014500"/>
    </source>
</evidence>
<proteinExistence type="predicted"/>
<keyword evidence="1" id="KW-0732">Signal</keyword>
<evidence type="ECO:0008006" key="4">
    <source>
        <dbReference type="Google" id="ProtNLM"/>
    </source>
</evidence>
<reference evidence="2" key="2">
    <citation type="submission" date="2015-02" db="UniProtKB">
        <authorList>
            <consortium name="EnsemblMetazoa"/>
        </authorList>
    </citation>
    <scope>IDENTIFICATION</scope>
</reference>
<evidence type="ECO:0000256" key="1">
    <source>
        <dbReference type="SAM" id="SignalP"/>
    </source>
</evidence>
<organism evidence="2 3">
    <name type="scientific">Strigamia maritima</name>
    <name type="common">European centipede</name>
    <name type="synonym">Geophilus maritimus</name>
    <dbReference type="NCBI Taxonomy" id="126957"/>
    <lineage>
        <taxon>Eukaryota</taxon>
        <taxon>Metazoa</taxon>
        <taxon>Ecdysozoa</taxon>
        <taxon>Arthropoda</taxon>
        <taxon>Myriapoda</taxon>
        <taxon>Chilopoda</taxon>
        <taxon>Pleurostigmophora</taxon>
        <taxon>Geophilomorpha</taxon>
        <taxon>Linotaeniidae</taxon>
        <taxon>Strigamia</taxon>
    </lineage>
</organism>